<dbReference type="InterPro" id="IPR045851">
    <property type="entry name" value="AMP-bd_C_sf"/>
</dbReference>
<dbReference type="PANTHER" id="PTHR43767:SF7">
    <property type="entry name" value="MEDIUM_LONG-CHAIN-FATTY-ACID--COA LIGASE FADD8"/>
    <property type="match status" value="1"/>
</dbReference>
<dbReference type="InterPro" id="IPR020845">
    <property type="entry name" value="AMP-binding_CS"/>
</dbReference>
<dbReference type="Gene3D" id="3.40.50.12780">
    <property type="entry name" value="N-terminal domain of ligase-like"/>
    <property type="match status" value="1"/>
</dbReference>
<dbReference type="Pfam" id="PF00501">
    <property type="entry name" value="AMP-binding"/>
    <property type="match status" value="1"/>
</dbReference>
<evidence type="ECO:0000259" key="4">
    <source>
        <dbReference type="Pfam" id="PF13193"/>
    </source>
</evidence>
<gene>
    <name evidence="5" type="ORF">IC609_10320</name>
</gene>
<dbReference type="EMBL" id="JACYFT010000002">
    <property type="protein sequence ID" value="MBD8050941.1"/>
    <property type="molecule type" value="Genomic_DNA"/>
</dbReference>
<dbReference type="InterPro" id="IPR000873">
    <property type="entry name" value="AMP-dep_synth/lig_dom"/>
</dbReference>
<dbReference type="AlphaFoldDB" id="A0A927FH88"/>
<name>A0A927FH88_9BURK</name>
<keyword evidence="2" id="KW-0436">Ligase</keyword>
<organism evidence="5 6">
    <name type="scientific">Limnohabitans radicicola</name>
    <dbReference type="NCBI Taxonomy" id="2771427"/>
    <lineage>
        <taxon>Bacteria</taxon>
        <taxon>Pseudomonadati</taxon>
        <taxon>Pseudomonadota</taxon>
        <taxon>Betaproteobacteria</taxon>
        <taxon>Burkholderiales</taxon>
        <taxon>Comamonadaceae</taxon>
        <taxon>Limnohabitans</taxon>
    </lineage>
</organism>
<reference evidence="5" key="1">
    <citation type="submission" date="2020-09" db="EMBL/GenBank/DDBJ databases">
        <title>Genome seq and assembly of Limnohabitants sp.</title>
        <authorList>
            <person name="Chhetri G."/>
        </authorList>
    </citation>
    <scope>NUCLEOTIDE SEQUENCE</scope>
    <source>
        <strain evidence="5">JUR4</strain>
    </source>
</reference>
<dbReference type="Pfam" id="PF13193">
    <property type="entry name" value="AMP-binding_C"/>
    <property type="match status" value="1"/>
</dbReference>
<sequence length="523" mass="57295">MNFGIYLARSATYWPNKAAVIFQDQVLTYRALEERSNRLAHALQSLGLKKGDRVAIVSPNRPDIVVAECAFYKLGLVKVALNSRLSPQELEDALTNAEPQACLVGPAHRAVVQGLRARLPSLQHAIAWDCSEADLASGWLDGQALEAQGACQHIHVDLEPQDLAVLHYTSGSTGKLKAAMQTMGNRMTSLRKVIMGRMQSNGDDVMLLVGPITHASGMFIQAMLFQGVTILLLDRFHPAELLEAIEKHRVTMTFMVPAMIHALLAEPSIRSRDLSSLRLLSYGAAPMSPARILEAWKAFGPVLAQGYGAGETTGGVISLSIADHARAISGEKPQLLSACGRAFCESELQVLNDAGLPVQGDEIGEICVRGPDVFAGYWRAPEVSQAAFDAQGWLRTGDLARVDDEGYIYIVDRRKEMLVSGGFNIYPTEIESVLAQHPAVYEVCVVGVPDDHWGEVVKAVVVLRQGAQASAQDIIDFCKDRLADFKKPRSVDFVTELPKNSNGKLSRKDVRERYWQGRDRKVN</sequence>
<evidence type="ECO:0000259" key="3">
    <source>
        <dbReference type="Pfam" id="PF00501"/>
    </source>
</evidence>
<evidence type="ECO:0000256" key="2">
    <source>
        <dbReference type="ARBA" id="ARBA00022598"/>
    </source>
</evidence>
<accession>A0A927FH88</accession>
<dbReference type="Proteomes" id="UP000647424">
    <property type="component" value="Unassembled WGS sequence"/>
</dbReference>
<dbReference type="Gene3D" id="3.30.300.30">
    <property type="match status" value="1"/>
</dbReference>
<dbReference type="InterPro" id="IPR025110">
    <property type="entry name" value="AMP-bd_C"/>
</dbReference>
<comment type="caution">
    <text evidence="5">The sequence shown here is derived from an EMBL/GenBank/DDBJ whole genome shotgun (WGS) entry which is preliminary data.</text>
</comment>
<feature type="domain" description="AMP-dependent synthetase/ligase" evidence="3">
    <location>
        <begin position="8"/>
        <end position="378"/>
    </location>
</feature>
<dbReference type="InterPro" id="IPR050237">
    <property type="entry name" value="ATP-dep_AMP-bd_enzyme"/>
</dbReference>
<keyword evidence="6" id="KW-1185">Reference proteome</keyword>
<evidence type="ECO:0000313" key="5">
    <source>
        <dbReference type="EMBL" id="MBD8050941.1"/>
    </source>
</evidence>
<protein>
    <submittedName>
        <fullName evidence="5">AMP-binding protein</fullName>
    </submittedName>
</protein>
<evidence type="ECO:0000256" key="1">
    <source>
        <dbReference type="ARBA" id="ARBA00006432"/>
    </source>
</evidence>
<dbReference type="PROSITE" id="PS00455">
    <property type="entry name" value="AMP_BINDING"/>
    <property type="match status" value="1"/>
</dbReference>
<evidence type="ECO:0000313" key="6">
    <source>
        <dbReference type="Proteomes" id="UP000647424"/>
    </source>
</evidence>
<feature type="domain" description="AMP-binding enzyme C-terminal" evidence="4">
    <location>
        <begin position="429"/>
        <end position="504"/>
    </location>
</feature>
<proteinExistence type="inferred from homology"/>
<dbReference type="FunFam" id="3.30.300.30:FF:000008">
    <property type="entry name" value="2,3-dihydroxybenzoate-AMP ligase"/>
    <property type="match status" value="1"/>
</dbReference>
<dbReference type="SUPFAM" id="SSF56801">
    <property type="entry name" value="Acetyl-CoA synthetase-like"/>
    <property type="match status" value="1"/>
</dbReference>
<dbReference type="InterPro" id="IPR042099">
    <property type="entry name" value="ANL_N_sf"/>
</dbReference>
<dbReference type="PANTHER" id="PTHR43767">
    <property type="entry name" value="LONG-CHAIN-FATTY-ACID--COA LIGASE"/>
    <property type="match status" value="1"/>
</dbReference>
<dbReference type="RefSeq" id="WP_191819411.1">
    <property type="nucleotide sequence ID" value="NZ_JACYFT010000002.1"/>
</dbReference>
<comment type="similarity">
    <text evidence="1">Belongs to the ATP-dependent AMP-binding enzyme family.</text>
</comment>
<dbReference type="GO" id="GO:0016877">
    <property type="term" value="F:ligase activity, forming carbon-sulfur bonds"/>
    <property type="evidence" value="ECO:0007669"/>
    <property type="project" value="UniProtKB-ARBA"/>
</dbReference>